<feature type="compositionally biased region" description="Low complexity" evidence="9">
    <location>
        <begin position="56"/>
        <end position="76"/>
    </location>
</feature>
<keyword evidence="12" id="KW-1185">Reference proteome</keyword>
<keyword evidence="6 8" id="KW-1133">Transmembrane helix</keyword>
<reference evidence="11" key="1">
    <citation type="submission" date="2019-09" db="EMBL/GenBank/DDBJ databases">
        <title>Draft genome information of white flower Hibiscus syriacus.</title>
        <authorList>
            <person name="Kim Y.-M."/>
        </authorList>
    </citation>
    <scope>NUCLEOTIDE SEQUENCE [LARGE SCALE GENOMIC DNA]</scope>
    <source>
        <strain evidence="11">YM2019G1</strain>
    </source>
</reference>
<dbReference type="EMBL" id="VEPZ02001147">
    <property type="protein sequence ID" value="KAE8691646.1"/>
    <property type="molecule type" value="Genomic_DNA"/>
</dbReference>
<comment type="caution">
    <text evidence="11">The sequence shown here is derived from an EMBL/GenBank/DDBJ whole genome shotgun (WGS) entry which is preliminary data.</text>
</comment>
<comment type="subcellular location">
    <subcellularLocation>
        <location evidence="1 8">Cell membrane</location>
        <topology evidence="1 8">Multi-pass membrane protein</topology>
    </subcellularLocation>
</comment>
<evidence type="ECO:0000259" key="10">
    <source>
        <dbReference type="Pfam" id="PF04535"/>
    </source>
</evidence>
<name>A0A6A2ZJA2_HIBSY</name>
<comment type="caution">
    <text evidence="8">Lacks conserved residue(s) required for the propagation of feature annotation.</text>
</comment>
<feature type="compositionally biased region" description="Basic residues" evidence="9">
    <location>
        <begin position="12"/>
        <end position="23"/>
    </location>
</feature>
<dbReference type="GO" id="GO:0005886">
    <property type="term" value="C:plasma membrane"/>
    <property type="evidence" value="ECO:0007669"/>
    <property type="project" value="UniProtKB-SubCell"/>
</dbReference>
<evidence type="ECO:0000256" key="3">
    <source>
        <dbReference type="ARBA" id="ARBA00011489"/>
    </source>
</evidence>
<evidence type="ECO:0000256" key="9">
    <source>
        <dbReference type="SAM" id="MobiDB-lite"/>
    </source>
</evidence>
<feature type="transmembrane region" description="Helical" evidence="8">
    <location>
        <begin position="188"/>
        <end position="210"/>
    </location>
</feature>
<feature type="transmembrane region" description="Helical" evidence="8">
    <location>
        <begin position="230"/>
        <end position="254"/>
    </location>
</feature>
<gene>
    <name evidence="11" type="ORF">F3Y22_tig00110888pilonHSYRG00124</name>
</gene>
<dbReference type="Proteomes" id="UP000436088">
    <property type="component" value="Unassembled WGS sequence"/>
</dbReference>
<protein>
    <recommendedName>
        <fullName evidence="8">CASP-like protein</fullName>
    </recommendedName>
</protein>
<evidence type="ECO:0000256" key="6">
    <source>
        <dbReference type="ARBA" id="ARBA00022989"/>
    </source>
</evidence>
<dbReference type="AlphaFoldDB" id="A0A6A2ZJA2"/>
<keyword evidence="7 8" id="KW-0472">Membrane</keyword>
<keyword evidence="5 8" id="KW-0812">Transmembrane</keyword>
<evidence type="ECO:0000256" key="1">
    <source>
        <dbReference type="ARBA" id="ARBA00004651"/>
    </source>
</evidence>
<keyword evidence="4 8" id="KW-1003">Cell membrane</keyword>
<evidence type="ECO:0000313" key="12">
    <source>
        <dbReference type="Proteomes" id="UP000436088"/>
    </source>
</evidence>
<dbReference type="InterPro" id="IPR006702">
    <property type="entry name" value="CASP_dom"/>
</dbReference>
<evidence type="ECO:0000256" key="5">
    <source>
        <dbReference type="ARBA" id="ARBA00022692"/>
    </source>
</evidence>
<evidence type="ECO:0000256" key="8">
    <source>
        <dbReference type="RuleBase" id="RU361233"/>
    </source>
</evidence>
<comment type="subunit">
    <text evidence="3 8">Homodimer and heterodimers.</text>
</comment>
<evidence type="ECO:0000256" key="4">
    <source>
        <dbReference type="ARBA" id="ARBA00022475"/>
    </source>
</evidence>
<accession>A0A6A2ZJA2</accession>
<feature type="region of interest" description="Disordered" evidence="9">
    <location>
        <begin position="1"/>
        <end position="117"/>
    </location>
</feature>
<evidence type="ECO:0000256" key="2">
    <source>
        <dbReference type="ARBA" id="ARBA00007651"/>
    </source>
</evidence>
<dbReference type="Pfam" id="PF04535">
    <property type="entry name" value="CASP_dom"/>
    <property type="match status" value="1"/>
</dbReference>
<dbReference type="PANTHER" id="PTHR33573:SF38">
    <property type="entry name" value="CASP-LIKE PROTEIN 4A1"/>
    <property type="match status" value="1"/>
</dbReference>
<organism evidence="11 12">
    <name type="scientific">Hibiscus syriacus</name>
    <name type="common">Rose of Sharon</name>
    <dbReference type="NCBI Taxonomy" id="106335"/>
    <lineage>
        <taxon>Eukaryota</taxon>
        <taxon>Viridiplantae</taxon>
        <taxon>Streptophyta</taxon>
        <taxon>Embryophyta</taxon>
        <taxon>Tracheophyta</taxon>
        <taxon>Spermatophyta</taxon>
        <taxon>Magnoliopsida</taxon>
        <taxon>eudicotyledons</taxon>
        <taxon>Gunneridae</taxon>
        <taxon>Pentapetalae</taxon>
        <taxon>rosids</taxon>
        <taxon>malvids</taxon>
        <taxon>Malvales</taxon>
        <taxon>Malvaceae</taxon>
        <taxon>Malvoideae</taxon>
        <taxon>Hibiscus</taxon>
    </lineage>
</organism>
<evidence type="ECO:0000313" key="11">
    <source>
        <dbReference type="EMBL" id="KAE8691646.1"/>
    </source>
</evidence>
<feature type="compositionally biased region" description="Pro residues" evidence="9">
    <location>
        <begin position="81"/>
        <end position="100"/>
    </location>
</feature>
<sequence>MNIIKNNLKYIKSSRRKKNKRKIDKNNTSMEKKLRKTSKNPPRFHSFLLPKKTTQSLPSDPSPVDSPLSSDNSSLSHGFSPPQPTLSPQPSEPNSKPPPAAAVSRAELTSRDQPTVTTVELEEQIQKLSSAADKSQGWALYSFYRYKEFRFCMAVNVIGFLYSGIQAYDLAYQLTSGKRKPRSHLQCYIDFALDQILAYLLISASSSAAVRVDDWQSNWGKDKFPEMARASMALSLVAYVALALSSLVSGYHLCTFKSM</sequence>
<comment type="similarity">
    <text evidence="2 8">Belongs to the Casparian strip membrane proteins (CASP) family.</text>
</comment>
<evidence type="ECO:0000256" key="7">
    <source>
        <dbReference type="ARBA" id="ARBA00023136"/>
    </source>
</evidence>
<proteinExistence type="inferred from homology"/>
<dbReference type="PANTHER" id="PTHR33573">
    <property type="entry name" value="CASP-LIKE PROTEIN 4A4"/>
    <property type="match status" value="1"/>
</dbReference>
<feature type="domain" description="Casparian strip membrane protein" evidence="10">
    <location>
        <begin position="136"/>
        <end position="240"/>
    </location>
</feature>